<keyword evidence="7" id="KW-0119">Carbohydrate metabolism</keyword>
<keyword evidence="10" id="KW-0624">Polysaccharide degradation</keyword>
<dbReference type="InterPro" id="IPR018087">
    <property type="entry name" value="Glyco_hydro_5_CS"/>
</dbReference>
<evidence type="ECO:0000259" key="15">
    <source>
        <dbReference type="Pfam" id="PF00150"/>
    </source>
</evidence>
<evidence type="ECO:0000256" key="2">
    <source>
        <dbReference type="ARBA" id="ARBA00005641"/>
    </source>
</evidence>
<dbReference type="PANTHER" id="PTHR34142:SF5">
    <property type="entry name" value="CBM1 DOMAIN-CONTAINING PROTEIN"/>
    <property type="match status" value="1"/>
</dbReference>
<dbReference type="InterPro" id="IPR017853">
    <property type="entry name" value="GH"/>
</dbReference>
<feature type="signal peptide" evidence="14">
    <location>
        <begin position="1"/>
        <end position="18"/>
    </location>
</feature>
<evidence type="ECO:0000256" key="1">
    <source>
        <dbReference type="ARBA" id="ARBA00000966"/>
    </source>
</evidence>
<dbReference type="EC" id="3.2.1.4" evidence="3"/>
<comment type="similarity">
    <text evidence="2 13">Belongs to the glycosyl hydrolase 5 (cellulase A) family.</text>
</comment>
<feature type="chain" id="PRO_5042291957" description="Endoglucanase EG-II" evidence="14">
    <location>
        <begin position="19"/>
        <end position="480"/>
    </location>
</feature>
<keyword evidence="9 13" id="KW-0326">Glycosidase</keyword>
<sequence>MLIKSFVSSFALLRLGAAKVQFLGIGIAGGDFGCEIDGSCPTGSTQLPLRSFNLGGGDGEGQMKHFSQDDGMNLFRLPISWQSLVNSQLGARLDASNMAKYDKLVQACLATGAHCMIDIHNFARWNGGIIGQGGPTDEQFVSLWSQLATKYAGSANIVFELMNEPHDLDVPTWAATCQKVITAIRSAGALKQMILLPGTNFDSAAHLVPSGSAQALMALTNPDGTTDNLLLDVHKYLDEDNSGTHAACVTNNTDAFGEVAAFLRQAGRQAIVSETGAAPAGSACMQRFCEQNAFINANSDVFVGLVAWAAGSFDTSYILGLTPSQKNGKYVDNALATKCVAGTWLESSEVVPPAANSSSTSSVVSSATTTQSTSVVVGDGVSTATAVDASTPTPAPTLTTTTLAVSSGLPLPATVSETVELDAPSTVTGTIQTTATRNPAASASATQIRVTSGGLSWMAPTRMDVVCFWAVAGFAGRGLF</sequence>
<dbReference type="Gene3D" id="3.20.20.80">
    <property type="entry name" value="Glycosidases"/>
    <property type="match status" value="1"/>
</dbReference>
<keyword evidence="4 14" id="KW-0732">Signal</keyword>
<keyword evidence="17" id="KW-1185">Reference proteome</keyword>
<evidence type="ECO:0000256" key="4">
    <source>
        <dbReference type="ARBA" id="ARBA00022729"/>
    </source>
</evidence>
<evidence type="ECO:0000256" key="14">
    <source>
        <dbReference type="SAM" id="SignalP"/>
    </source>
</evidence>
<proteinExistence type="inferred from homology"/>
<evidence type="ECO:0000256" key="9">
    <source>
        <dbReference type="ARBA" id="ARBA00023295"/>
    </source>
</evidence>
<dbReference type="SUPFAM" id="SSF51445">
    <property type="entry name" value="(Trans)glycosidases"/>
    <property type="match status" value="1"/>
</dbReference>
<gene>
    <name evidence="16" type="ORF">B0T22DRAFT_404983</name>
</gene>
<evidence type="ECO:0000256" key="6">
    <source>
        <dbReference type="ARBA" id="ARBA00023001"/>
    </source>
</evidence>
<keyword evidence="8" id="KW-0873">Pyrrolidone carboxylic acid</keyword>
<dbReference type="GO" id="GO:0030245">
    <property type="term" value="P:cellulose catabolic process"/>
    <property type="evidence" value="ECO:0007669"/>
    <property type="project" value="UniProtKB-KW"/>
</dbReference>
<comment type="function">
    <text evidence="11">Endoglucanase (EG) that cleaves the internal beta-1,4-glucosidic bonds in cellulose. The degradation of cellulose involves an interplay between different cellulolytic enzymes. Hydrolysis starts with EGs, which cut internal glycosidic linkages to reduce the polymerization degree of the substrate and creates new chain ends for exocellobiohydrolases (CBHs). The CBH release the disaccharide cellobiose from the non-reducing end of the cellulose polymer chain. Finally, beta-1,4-glucosidases hydrolyze the cellobiose and other short cello-oligosaccharides into glucose units.</text>
</comment>
<evidence type="ECO:0000313" key="16">
    <source>
        <dbReference type="EMBL" id="KAK3690450.1"/>
    </source>
</evidence>
<name>A0AAE1CEH8_9PEZI</name>
<dbReference type="GO" id="GO:0008810">
    <property type="term" value="F:cellulase activity"/>
    <property type="evidence" value="ECO:0007669"/>
    <property type="project" value="UniProtKB-EC"/>
</dbReference>
<dbReference type="FunFam" id="3.20.20.80:FF:000124">
    <property type="entry name" value="Exported cellulase"/>
    <property type="match status" value="1"/>
</dbReference>
<reference evidence="16" key="2">
    <citation type="submission" date="2023-06" db="EMBL/GenBank/DDBJ databases">
        <authorList>
            <consortium name="Lawrence Berkeley National Laboratory"/>
            <person name="Haridas S."/>
            <person name="Hensen N."/>
            <person name="Bonometti L."/>
            <person name="Westerberg I."/>
            <person name="Brannstrom I.O."/>
            <person name="Guillou S."/>
            <person name="Cros-Aarteil S."/>
            <person name="Calhoun S."/>
            <person name="Kuo A."/>
            <person name="Mondo S."/>
            <person name="Pangilinan J."/>
            <person name="Riley R."/>
            <person name="Labutti K."/>
            <person name="Andreopoulos B."/>
            <person name="Lipzen A."/>
            <person name="Chen C."/>
            <person name="Yanf M."/>
            <person name="Daum C."/>
            <person name="Ng V."/>
            <person name="Clum A."/>
            <person name="Steindorff A."/>
            <person name="Ohm R."/>
            <person name="Martin F."/>
            <person name="Silar P."/>
            <person name="Natvig D."/>
            <person name="Lalanne C."/>
            <person name="Gautier V."/>
            <person name="Ament-Velasquez S.L."/>
            <person name="Kruys A."/>
            <person name="Hutchinson M.I."/>
            <person name="Powell A.J."/>
            <person name="Barry K."/>
            <person name="Miller A.N."/>
            <person name="Grigoriev I.V."/>
            <person name="Debuchy R."/>
            <person name="Gladieux P."/>
            <person name="Thoren M.H."/>
            <person name="Johannesson H."/>
        </authorList>
    </citation>
    <scope>NUCLEOTIDE SEQUENCE</scope>
    <source>
        <strain evidence="16">CBS 314.62</strain>
    </source>
</reference>
<evidence type="ECO:0000256" key="12">
    <source>
        <dbReference type="ARBA" id="ARBA00074271"/>
    </source>
</evidence>
<keyword evidence="5 13" id="KW-0378">Hydrolase</keyword>
<reference evidence="16" key="1">
    <citation type="journal article" date="2023" name="Mol. Phylogenet. Evol.">
        <title>Genome-scale phylogeny and comparative genomics of the fungal order Sordariales.</title>
        <authorList>
            <person name="Hensen N."/>
            <person name="Bonometti L."/>
            <person name="Westerberg I."/>
            <person name="Brannstrom I.O."/>
            <person name="Guillou S."/>
            <person name="Cros-Aarteil S."/>
            <person name="Calhoun S."/>
            <person name="Haridas S."/>
            <person name="Kuo A."/>
            <person name="Mondo S."/>
            <person name="Pangilinan J."/>
            <person name="Riley R."/>
            <person name="LaButti K."/>
            <person name="Andreopoulos B."/>
            <person name="Lipzen A."/>
            <person name="Chen C."/>
            <person name="Yan M."/>
            <person name="Daum C."/>
            <person name="Ng V."/>
            <person name="Clum A."/>
            <person name="Steindorff A."/>
            <person name="Ohm R.A."/>
            <person name="Martin F."/>
            <person name="Silar P."/>
            <person name="Natvig D.O."/>
            <person name="Lalanne C."/>
            <person name="Gautier V."/>
            <person name="Ament-Velasquez S.L."/>
            <person name="Kruys A."/>
            <person name="Hutchinson M.I."/>
            <person name="Powell A.J."/>
            <person name="Barry K."/>
            <person name="Miller A.N."/>
            <person name="Grigoriev I.V."/>
            <person name="Debuchy R."/>
            <person name="Gladieux P."/>
            <person name="Hiltunen Thoren M."/>
            <person name="Johannesson H."/>
        </authorList>
    </citation>
    <scope>NUCLEOTIDE SEQUENCE</scope>
    <source>
        <strain evidence="16">CBS 314.62</strain>
    </source>
</reference>
<protein>
    <recommendedName>
        <fullName evidence="12">Endoglucanase EG-II</fullName>
        <ecNumber evidence="3">3.2.1.4</ecNumber>
    </recommendedName>
</protein>
<dbReference type="PANTHER" id="PTHR34142">
    <property type="entry name" value="ENDO-BETA-1,4-GLUCANASE A"/>
    <property type="match status" value="1"/>
</dbReference>
<evidence type="ECO:0000256" key="5">
    <source>
        <dbReference type="ARBA" id="ARBA00022801"/>
    </source>
</evidence>
<evidence type="ECO:0000313" key="17">
    <source>
        <dbReference type="Proteomes" id="UP001270362"/>
    </source>
</evidence>
<dbReference type="Pfam" id="PF00150">
    <property type="entry name" value="Cellulase"/>
    <property type="match status" value="1"/>
</dbReference>
<dbReference type="InterPro" id="IPR001547">
    <property type="entry name" value="Glyco_hydro_5"/>
</dbReference>
<evidence type="ECO:0000256" key="3">
    <source>
        <dbReference type="ARBA" id="ARBA00012601"/>
    </source>
</evidence>
<evidence type="ECO:0000256" key="7">
    <source>
        <dbReference type="ARBA" id="ARBA00023277"/>
    </source>
</evidence>
<comment type="caution">
    <text evidence="16">The sequence shown here is derived from an EMBL/GenBank/DDBJ whole genome shotgun (WGS) entry which is preliminary data.</text>
</comment>
<dbReference type="Proteomes" id="UP001270362">
    <property type="component" value="Unassembled WGS sequence"/>
</dbReference>
<organism evidence="16 17">
    <name type="scientific">Podospora appendiculata</name>
    <dbReference type="NCBI Taxonomy" id="314037"/>
    <lineage>
        <taxon>Eukaryota</taxon>
        <taxon>Fungi</taxon>
        <taxon>Dikarya</taxon>
        <taxon>Ascomycota</taxon>
        <taxon>Pezizomycotina</taxon>
        <taxon>Sordariomycetes</taxon>
        <taxon>Sordariomycetidae</taxon>
        <taxon>Sordariales</taxon>
        <taxon>Podosporaceae</taxon>
        <taxon>Podospora</taxon>
    </lineage>
</organism>
<dbReference type="PROSITE" id="PS00659">
    <property type="entry name" value="GLYCOSYL_HYDROL_F5"/>
    <property type="match status" value="1"/>
</dbReference>
<evidence type="ECO:0000256" key="8">
    <source>
        <dbReference type="ARBA" id="ARBA00023283"/>
    </source>
</evidence>
<evidence type="ECO:0000256" key="11">
    <source>
        <dbReference type="ARBA" id="ARBA00059691"/>
    </source>
</evidence>
<keyword evidence="6" id="KW-0136">Cellulose degradation</keyword>
<comment type="catalytic activity">
    <reaction evidence="1">
        <text>Endohydrolysis of (1-&gt;4)-beta-D-glucosidic linkages in cellulose, lichenin and cereal beta-D-glucans.</text>
        <dbReference type="EC" id="3.2.1.4"/>
    </reaction>
</comment>
<dbReference type="AlphaFoldDB" id="A0AAE1CEH8"/>
<feature type="domain" description="Glycoside hydrolase family 5" evidence="15">
    <location>
        <begin position="59"/>
        <end position="310"/>
    </location>
</feature>
<accession>A0AAE1CEH8</accession>
<evidence type="ECO:0000256" key="13">
    <source>
        <dbReference type="RuleBase" id="RU361153"/>
    </source>
</evidence>
<dbReference type="EMBL" id="JAULSO010000002">
    <property type="protein sequence ID" value="KAK3690450.1"/>
    <property type="molecule type" value="Genomic_DNA"/>
</dbReference>
<evidence type="ECO:0000256" key="10">
    <source>
        <dbReference type="ARBA" id="ARBA00023326"/>
    </source>
</evidence>